<evidence type="ECO:0000259" key="2">
    <source>
        <dbReference type="Pfam" id="PF25213"/>
    </source>
</evidence>
<dbReference type="Pfam" id="PF25213">
    <property type="entry name" value="HVO_A0261_N"/>
    <property type="match status" value="1"/>
</dbReference>
<evidence type="ECO:0000313" key="4">
    <source>
        <dbReference type="Proteomes" id="UP000297295"/>
    </source>
</evidence>
<keyword evidence="4" id="KW-1185">Reference proteome</keyword>
<accession>A0A4E0PXF8</accession>
<sequence length="262" mass="30519">MVKKDILNSICSSEVRKNILLLLNDGPADREAIRNNLDVTIQTLVPHMNTLEDNYLVIKTEDIYTLTSMGRAIVNEVIPLLDMIDFFEKDIEYWGTHDLDFIPPHLVKRINEFGSCARIEVPLSKVYEAEDIFIEQAKDTKLYSFITSFVFPNFKEILIDLAANDTDILIIISNELYQKILSDFKEDLEYILQLPKLKIYVYNQNFKIMSFTLTDHNFLLRLLTLEGDYDHKRVICASDQALKWGNDLFEYYLNNSIEITQA</sequence>
<gene>
    <name evidence="3" type="ORF">CUN85_06275</name>
</gene>
<dbReference type="OrthoDB" id="11410at2157"/>
<protein>
    <submittedName>
        <fullName evidence="3">Transcriptional regulator</fullName>
    </submittedName>
</protein>
<reference evidence="3 4" key="1">
    <citation type="submission" date="2017-11" db="EMBL/GenBank/DDBJ databases">
        <title>Isolation and Characterization of Methanogenic Archaea from Saline Meromictic Lake at Siberia.</title>
        <authorList>
            <person name="Shen Y."/>
            <person name="Huang H.-H."/>
            <person name="Lai M.-C."/>
            <person name="Chen S.-C."/>
        </authorList>
    </citation>
    <scope>NUCLEOTIDE SEQUENCE [LARGE SCALE GENOMIC DNA]</scope>
    <source>
        <strain evidence="3 4">SY-01</strain>
    </source>
</reference>
<name>A0A4E0PXF8_9EURY</name>
<feature type="domain" description="HVO-A0261-like N-terminal" evidence="2">
    <location>
        <begin position="10"/>
        <end position="84"/>
    </location>
</feature>
<dbReference type="RefSeq" id="WP_135389471.1">
    <property type="nucleotide sequence ID" value="NZ_PGGK01000005.1"/>
</dbReference>
<dbReference type="InterPro" id="IPR057527">
    <property type="entry name" value="HVO_A0261-like_N"/>
</dbReference>
<dbReference type="AlphaFoldDB" id="A0A4E0PXF8"/>
<proteinExistence type="predicted"/>
<dbReference type="PIRSF" id="PIRSF006692">
    <property type="entry name" value="TF_HTH_AF0396_prd"/>
    <property type="match status" value="1"/>
</dbReference>
<dbReference type="InterPro" id="IPR013561">
    <property type="entry name" value="FilR1_middle_dom"/>
</dbReference>
<dbReference type="InterPro" id="IPR036388">
    <property type="entry name" value="WH-like_DNA-bd_sf"/>
</dbReference>
<dbReference type="Pfam" id="PF08350">
    <property type="entry name" value="FilR1_middle"/>
    <property type="match status" value="1"/>
</dbReference>
<dbReference type="InterPro" id="IPR016490">
    <property type="entry name" value="Tscrpt_reg_HTH_AF0396-typ3"/>
</dbReference>
<dbReference type="Proteomes" id="UP000297295">
    <property type="component" value="Unassembled WGS sequence"/>
</dbReference>
<organism evidence="3 4">
    <name type="scientific">Methanolobus halotolerans</name>
    <dbReference type="NCBI Taxonomy" id="2052935"/>
    <lineage>
        <taxon>Archaea</taxon>
        <taxon>Methanobacteriati</taxon>
        <taxon>Methanobacteriota</taxon>
        <taxon>Stenosarchaea group</taxon>
        <taxon>Methanomicrobia</taxon>
        <taxon>Methanosarcinales</taxon>
        <taxon>Methanosarcinaceae</taxon>
        <taxon>Methanolobus</taxon>
    </lineage>
</organism>
<dbReference type="EMBL" id="PGGK01000005">
    <property type="protein sequence ID" value="TGC09432.1"/>
    <property type="molecule type" value="Genomic_DNA"/>
</dbReference>
<feature type="domain" description="Methanogenesis regulatory protein FilR1 middle" evidence="1">
    <location>
        <begin position="127"/>
        <end position="254"/>
    </location>
</feature>
<dbReference type="SUPFAM" id="SSF46785">
    <property type="entry name" value="Winged helix' DNA-binding domain"/>
    <property type="match status" value="1"/>
</dbReference>
<dbReference type="InterPro" id="IPR036390">
    <property type="entry name" value="WH_DNA-bd_sf"/>
</dbReference>
<comment type="caution">
    <text evidence="3">The sequence shown here is derived from an EMBL/GenBank/DDBJ whole genome shotgun (WGS) entry which is preliminary data.</text>
</comment>
<evidence type="ECO:0000313" key="3">
    <source>
        <dbReference type="EMBL" id="TGC09432.1"/>
    </source>
</evidence>
<dbReference type="Gene3D" id="1.10.10.10">
    <property type="entry name" value="Winged helix-like DNA-binding domain superfamily/Winged helix DNA-binding domain"/>
    <property type="match status" value="1"/>
</dbReference>
<evidence type="ECO:0000259" key="1">
    <source>
        <dbReference type="Pfam" id="PF08350"/>
    </source>
</evidence>